<organism evidence="2 3">
    <name type="scientific">Clunio marinus</name>
    <dbReference type="NCBI Taxonomy" id="568069"/>
    <lineage>
        <taxon>Eukaryota</taxon>
        <taxon>Metazoa</taxon>
        <taxon>Ecdysozoa</taxon>
        <taxon>Arthropoda</taxon>
        <taxon>Hexapoda</taxon>
        <taxon>Insecta</taxon>
        <taxon>Pterygota</taxon>
        <taxon>Neoptera</taxon>
        <taxon>Endopterygota</taxon>
        <taxon>Diptera</taxon>
        <taxon>Nematocera</taxon>
        <taxon>Chironomoidea</taxon>
        <taxon>Chironomidae</taxon>
        <taxon>Clunio</taxon>
    </lineage>
</organism>
<feature type="compositionally biased region" description="Basic residues" evidence="1">
    <location>
        <begin position="197"/>
        <end position="224"/>
    </location>
</feature>
<feature type="compositionally biased region" description="Basic and acidic residues" evidence="1">
    <location>
        <begin position="265"/>
        <end position="286"/>
    </location>
</feature>
<dbReference type="AlphaFoldDB" id="A0A1J1HYT3"/>
<feature type="compositionally biased region" description="Basic and acidic residues" evidence="1">
    <location>
        <begin position="295"/>
        <end position="305"/>
    </location>
</feature>
<feature type="compositionally biased region" description="Basic residues" evidence="1">
    <location>
        <begin position="236"/>
        <end position="245"/>
    </location>
</feature>
<proteinExistence type="predicted"/>
<evidence type="ECO:0000313" key="3">
    <source>
        <dbReference type="Proteomes" id="UP000183832"/>
    </source>
</evidence>
<accession>A0A1J1HYT3</accession>
<evidence type="ECO:0000256" key="1">
    <source>
        <dbReference type="SAM" id="MobiDB-lite"/>
    </source>
</evidence>
<feature type="compositionally biased region" description="Polar residues" evidence="1">
    <location>
        <begin position="418"/>
        <end position="440"/>
    </location>
</feature>
<feature type="region of interest" description="Disordered" evidence="1">
    <location>
        <begin position="540"/>
        <end position="563"/>
    </location>
</feature>
<name>A0A1J1HYT3_9DIPT</name>
<feature type="region of interest" description="Disordered" evidence="1">
    <location>
        <begin position="48"/>
        <end position="76"/>
    </location>
</feature>
<evidence type="ECO:0000313" key="2">
    <source>
        <dbReference type="EMBL" id="CRK91281.1"/>
    </source>
</evidence>
<feature type="region of interest" description="Disordered" evidence="1">
    <location>
        <begin position="162"/>
        <end position="526"/>
    </location>
</feature>
<feature type="compositionally biased region" description="Basic and acidic residues" evidence="1">
    <location>
        <begin position="455"/>
        <end position="494"/>
    </location>
</feature>
<feature type="compositionally biased region" description="Basic and acidic residues" evidence="1">
    <location>
        <begin position="65"/>
        <end position="76"/>
    </location>
</feature>
<reference evidence="2 3" key="1">
    <citation type="submission" date="2015-04" db="EMBL/GenBank/DDBJ databases">
        <authorList>
            <person name="Syromyatnikov M.Y."/>
            <person name="Popov V.N."/>
        </authorList>
    </citation>
    <scope>NUCLEOTIDE SEQUENCE [LARGE SCALE GENOMIC DNA]</scope>
</reference>
<feature type="compositionally biased region" description="Polar residues" evidence="1">
    <location>
        <begin position="496"/>
        <end position="515"/>
    </location>
</feature>
<sequence length="633" mass="72487">MANQPQHSIDEDDPDILALREVALSSLISKEKRKFENYLNNANHQNYVQNHPTQHQGPPQSNSEHLGHHINEKGHMNYDGQHAANFSFAPVNPNVYNNAYHPPIIARPSFRPRGFTPQPMPIVQPHLNPNFIVHHPIIPQPATFVPTTPDMHAIMPIDEDMPLLPDKMKSPFEPTPPSRLSPRSAEFVAANAEAMRRQRRRSFSPGRSRSRSPYKYHQKSRSRSRSPYYKAQVSHIARKRTKSKSKSPYSNKFIRKSRSPNSRLKIQEKRLSPKHSDERGNKREQNFKINGNGVSRDRHGNERRPLNSRPSRGSPKTFDNVNNNGRKEKKKGEDDKIINETSPKEKSQQHENKTSQRQEIRQKTEQEIEDELLASTDSEAESSKVEDDGLKMTLDEKDLDFLDDDEEESENEGRFKSKSSTSNQENKKMTGNTFKSSFPSKTYEKSKSFTSSDKNYSRYDNKQRKKFNDREDSKRDKRSAAINKSNDRRQKKSPENAATSTVESSQTSSKVVTINNKEKNDGAKKAKIIAQPMFKATFKSVDGNSDDKQKDGISITQPQAKDDRVRIVRSSVIERAETVKNQEKGKDIDANKRPAIMKRLGGYIKEPKASKAWAKEQIVQILCENLLRDIRKG</sequence>
<keyword evidence="3" id="KW-1185">Reference proteome</keyword>
<protein>
    <submittedName>
        <fullName evidence="2">CLUMA_CG004959, isoform B</fullName>
    </submittedName>
</protein>
<feature type="compositionally biased region" description="Basic and acidic residues" evidence="1">
    <location>
        <begin position="330"/>
        <end position="366"/>
    </location>
</feature>
<feature type="compositionally biased region" description="Acidic residues" evidence="1">
    <location>
        <begin position="401"/>
        <end position="410"/>
    </location>
</feature>
<dbReference type="Proteomes" id="UP000183832">
    <property type="component" value="Unassembled WGS sequence"/>
</dbReference>
<dbReference type="EMBL" id="CVRI01000020">
    <property type="protein sequence ID" value="CRK91281.1"/>
    <property type="molecule type" value="Genomic_DNA"/>
</dbReference>
<feature type="compositionally biased region" description="Polar residues" evidence="1">
    <location>
        <begin position="48"/>
        <end position="64"/>
    </location>
</feature>
<gene>
    <name evidence="2" type="ORF">CLUMA_CG004959</name>
</gene>
<feature type="compositionally biased region" description="Basic and acidic residues" evidence="1">
    <location>
        <begin position="381"/>
        <end position="400"/>
    </location>
</feature>